<comment type="similarity">
    <text evidence="1 2">Belongs to the outer membrane factor (OMF) (TC 1.B.17) family.</text>
</comment>
<keyword evidence="2" id="KW-1134">Transmembrane beta strand</keyword>
<dbReference type="SUPFAM" id="SSF56954">
    <property type="entry name" value="Outer membrane efflux proteins (OEP)"/>
    <property type="match status" value="1"/>
</dbReference>
<dbReference type="Proteomes" id="UP000461276">
    <property type="component" value="Unassembled WGS sequence"/>
</dbReference>
<reference evidence="7 9" key="3">
    <citation type="submission" date="2019-07" db="EMBL/GenBank/DDBJ databases">
        <title>Genome sequencing of Parabacteroides distasonis iSURF_7.</title>
        <authorList>
            <person name="Degefu H.N."/>
            <person name="Ruoff K.L."/>
            <person name="Price C.E."/>
            <person name="Valls R.A."/>
            <person name="O'Toole G.A."/>
        </authorList>
    </citation>
    <scope>NUCLEOTIDE SEQUENCE [LARGE SCALE GENOMIC DNA]</scope>
    <source>
        <strain evidence="7 9">CFPLTA003_1B</strain>
    </source>
</reference>
<comment type="subcellular location">
    <subcellularLocation>
        <location evidence="2">Cell membrane</location>
        <topology evidence="2">Lipid-anchor</topology>
    </subcellularLocation>
</comment>
<dbReference type="Gene3D" id="1.20.1600.10">
    <property type="entry name" value="Outer membrane efflux proteins (OEP)"/>
    <property type="match status" value="1"/>
</dbReference>
<evidence type="ECO:0000313" key="5">
    <source>
        <dbReference type="EMBL" id="MRZ52339.1"/>
    </source>
</evidence>
<dbReference type="Proteomes" id="UP000441609">
    <property type="component" value="Unassembled WGS sequence"/>
</dbReference>
<organism evidence="5 10">
    <name type="scientific">Parabacteroides distasonis</name>
    <dbReference type="NCBI Taxonomy" id="823"/>
    <lineage>
        <taxon>Bacteria</taxon>
        <taxon>Pseudomonadati</taxon>
        <taxon>Bacteroidota</taxon>
        <taxon>Bacteroidia</taxon>
        <taxon>Bacteroidales</taxon>
        <taxon>Tannerellaceae</taxon>
        <taxon>Parabacteroides</taxon>
    </lineage>
</organism>
<dbReference type="EMBL" id="WKMC01000017">
    <property type="protein sequence ID" value="MRZ52339.1"/>
    <property type="molecule type" value="Genomic_DNA"/>
</dbReference>
<dbReference type="Pfam" id="PF02321">
    <property type="entry name" value="OEP"/>
    <property type="match status" value="2"/>
</dbReference>
<evidence type="ECO:0000313" key="9">
    <source>
        <dbReference type="Proteomes" id="UP000315827"/>
    </source>
</evidence>
<dbReference type="AlphaFoldDB" id="A0A174KLI3"/>
<dbReference type="EMBL" id="CYYK01000017">
    <property type="protein sequence ID" value="CUP10030.1"/>
    <property type="molecule type" value="Genomic_DNA"/>
</dbReference>
<name>A0A174KLI3_PARDI</name>
<dbReference type="PANTHER" id="PTHR30203">
    <property type="entry name" value="OUTER MEMBRANE CATION EFFLUX PROTEIN"/>
    <property type="match status" value="1"/>
</dbReference>
<dbReference type="Proteomes" id="UP000095455">
    <property type="component" value="Unassembled WGS sequence"/>
</dbReference>
<accession>A0A174KLI3</accession>
<evidence type="ECO:0000313" key="6">
    <source>
        <dbReference type="EMBL" id="MSB73511.1"/>
    </source>
</evidence>
<dbReference type="OMA" id="QRYADPQ"/>
<dbReference type="EMBL" id="VOHW01000010">
    <property type="protein sequence ID" value="TWV60267.1"/>
    <property type="molecule type" value="Genomic_DNA"/>
</dbReference>
<evidence type="ECO:0000313" key="4">
    <source>
        <dbReference type="EMBL" id="MRY95605.1"/>
    </source>
</evidence>
<comment type="caution">
    <text evidence="5">The sequence shown here is derived from an EMBL/GenBank/DDBJ whole genome shotgun (WGS) entry which is preliminary data.</text>
</comment>
<evidence type="ECO:0000313" key="8">
    <source>
        <dbReference type="Proteomes" id="UP000095455"/>
    </source>
</evidence>
<dbReference type="GO" id="GO:0005886">
    <property type="term" value="C:plasma membrane"/>
    <property type="evidence" value="ECO:0007669"/>
    <property type="project" value="UniProtKB-SubCell"/>
</dbReference>
<dbReference type="EMBL" id="WKMY01000021">
    <property type="protein sequence ID" value="MRY95605.1"/>
    <property type="molecule type" value="Genomic_DNA"/>
</dbReference>
<evidence type="ECO:0000313" key="10">
    <source>
        <dbReference type="Proteomes" id="UP000441358"/>
    </source>
</evidence>
<dbReference type="Gene3D" id="2.20.200.10">
    <property type="entry name" value="Outer membrane efflux proteins (OEP)"/>
    <property type="match status" value="1"/>
</dbReference>
<dbReference type="Proteomes" id="UP000315827">
    <property type="component" value="Unassembled WGS sequence"/>
</dbReference>
<keyword evidence="2" id="KW-0812">Transmembrane</keyword>
<sequence length="455" mass="49907">MKRHIITLAVSCVMLNSCGIYTKYKPASEVSADLYGSEATAQTDTVSLGDMSWREVFTDPQLQTLIEHGLANNTDYRSAQLRVEEAEAALLSAKLAFLPAFAFAPQGAVSSFDSHKATQTYSIPITASWELDIFGKMRNAKKQAQALYAQSQDYRQAVRTQLIAGIANTYYSLLMLDAQLKISEQTASSWKETVNSTRALMNAGIVNETAVSQMEATYYSICTSILDLKEQINQVENSLVLLLADTPHTIQRGELENQQLPKHFSVGIPVYLLSNRPDVRAAEHALESAFYATNQARSAFYPSITLSGSAGWTNSAGAVITNPGKFLASAVGSLTQPLFARGQLLGQLKITKAQQEEARLSFEQALLNAGTEVNDALVQYHTARDKAVYFEKQIESLERAYKSTSLLMQHGTTTYLEVLTAQQGLLNAQLTQVANRFTEIQGVINLYQALGGGRE</sequence>
<dbReference type="InterPro" id="IPR010131">
    <property type="entry name" value="MdtP/NodT-like"/>
</dbReference>
<keyword evidence="2" id="KW-0564">Palmitate</keyword>
<reference evidence="3 8" key="1">
    <citation type="submission" date="2015-09" db="EMBL/GenBank/DDBJ databases">
        <authorList>
            <consortium name="Pathogen Informatics"/>
        </authorList>
    </citation>
    <scope>NUCLEOTIDE SEQUENCE [LARGE SCALE GENOMIC DNA]</scope>
    <source>
        <strain evidence="3 8">2789STDY5608822</strain>
    </source>
</reference>
<evidence type="ECO:0000313" key="11">
    <source>
        <dbReference type="Proteomes" id="UP000441609"/>
    </source>
</evidence>
<evidence type="ECO:0000313" key="12">
    <source>
        <dbReference type="Proteomes" id="UP000461276"/>
    </source>
</evidence>
<evidence type="ECO:0000313" key="3">
    <source>
        <dbReference type="EMBL" id="CUP10030.1"/>
    </source>
</evidence>
<evidence type="ECO:0000256" key="1">
    <source>
        <dbReference type="ARBA" id="ARBA00007613"/>
    </source>
</evidence>
<dbReference type="Proteomes" id="UP000441358">
    <property type="component" value="Unassembled WGS sequence"/>
</dbReference>
<dbReference type="EMBL" id="WKMO01000007">
    <property type="protein sequence ID" value="MSB73511.1"/>
    <property type="molecule type" value="Genomic_DNA"/>
</dbReference>
<proteinExistence type="inferred from homology"/>
<protein>
    <submittedName>
        <fullName evidence="5">Efflux transporter outer membrane subunit</fullName>
    </submittedName>
    <submittedName>
        <fullName evidence="3">Outer membrane protein oprM</fullName>
    </submittedName>
    <submittedName>
        <fullName evidence="7">TolC family protein</fullName>
    </submittedName>
</protein>
<dbReference type="GO" id="GO:0015562">
    <property type="term" value="F:efflux transmembrane transporter activity"/>
    <property type="evidence" value="ECO:0007669"/>
    <property type="project" value="InterPro"/>
</dbReference>
<dbReference type="NCBIfam" id="TIGR01845">
    <property type="entry name" value="outer_NodT"/>
    <property type="match status" value="1"/>
</dbReference>
<reference evidence="10 11" key="2">
    <citation type="journal article" date="2019" name="Nat. Med.">
        <title>A library of human gut bacterial isolates paired with longitudinal multiomics data enables mechanistic microbiome research.</title>
        <authorList>
            <person name="Poyet M."/>
            <person name="Groussin M."/>
            <person name="Gibbons S.M."/>
            <person name="Avila-Pacheco J."/>
            <person name="Jiang X."/>
            <person name="Kearney S.M."/>
            <person name="Perrotta A.R."/>
            <person name="Berdy B."/>
            <person name="Zhao S."/>
            <person name="Lieberman T.D."/>
            <person name="Swanson P.K."/>
            <person name="Smith M."/>
            <person name="Roesemann S."/>
            <person name="Alexander J.E."/>
            <person name="Rich S.A."/>
            <person name="Livny J."/>
            <person name="Vlamakis H."/>
            <person name="Clish C."/>
            <person name="Bullock K."/>
            <person name="Deik A."/>
            <person name="Scott J."/>
            <person name="Pierce K.A."/>
            <person name="Xavier R.J."/>
            <person name="Alm E.J."/>
        </authorList>
    </citation>
    <scope>NUCLEOTIDE SEQUENCE [LARGE SCALE GENOMIC DNA]</scope>
    <source>
        <strain evidence="6 11">BIOML-A20</strain>
        <strain evidence="5 10">BIOML-A32</strain>
        <strain evidence="4 12">BIOML-A9</strain>
    </source>
</reference>
<dbReference type="InterPro" id="IPR003423">
    <property type="entry name" value="OMP_efflux"/>
</dbReference>
<keyword evidence="2" id="KW-0472">Membrane</keyword>
<dbReference type="RefSeq" id="WP_005860561.1">
    <property type="nucleotide sequence ID" value="NZ_BQOC01000004.1"/>
</dbReference>
<gene>
    <name evidence="3" type="primary">oprM_5</name>
    <name evidence="3" type="ORF">ERS852380_03914</name>
    <name evidence="7" type="ORF">FSA05_15470</name>
    <name evidence="5" type="ORF">GKD66_19375</name>
    <name evidence="4" type="ORF">GKD67_20685</name>
    <name evidence="6" type="ORF">GKD70_09480</name>
</gene>
<evidence type="ECO:0000313" key="7">
    <source>
        <dbReference type="EMBL" id="TWV60267.1"/>
    </source>
</evidence>
<evidence type="ECO:0000256" key="2">
    <source>
        <dbReference type="RuleBase" id="RU362097"/>
    </source>
</evidence>
<dbReference type="PANTHER" id="PTHR30203:SF33">
    <property type="entry name" value="BLR4455 PROTEIN"/>
    <property type="match status" value="1"/>
</dbReference>
<keyword evidence="2" id="KW-0449">Lipoprotein</keyword>
<dbReference type="OrthoDB" id="9770517at2"/>